<evidence type="ECO:0000256" key="7">
    <source>
        <dbReference type="ARBA" id="ARBA00022692"/>
    </source>
</evidence>
<evidence type="ECO:0000256" key="8">
    <source>
        <dbReference type="ARBA" id="ARBA00022824"/>
    </source>
</evidence>
<dbReference type="GO" id="GO:0005789">
    <property type="term" value="C:endoplasmic reticulum membrane"/>
    <property type="evidence" value="ECO:0007669"/>
    <property type="project" value="UniProtKB-SubCell"/>
</dbReference>
<dbReference type="Proteomes" id="UP000683360">
    <property type="component" value="Unassembled WGS sequence"/>
</dbReference>
<keyword evidence="4 11" id="KW-0337">GPI-anchor biosynthesis</keyword>
<feature type="transmembrane region" description="Helical" evidence="11">
    <location>
        <begin position="78"/>
        <end position="98"/>
    </location>
</feature>
<keyword evidence="7 11" id="KW-0812">Transmembrane</keyword>
<accession>A0A8S3QH75</accession>
<dbReference type="GO" id="GO:0031501">
    <property type="term" value="C:mannosyltransferase complex"/>
    <property type="evidence" value="ECO:0007669"/>
    <property type="project" value="TreeGrafter"/>
</dbReference>
<dbReference type="Pfam" id="PF04188">
    <property type="entry name" value="Mannosyl_trans2"/>
    <property type="match status" value="1"/>
</dbReference>
<comment type="pathway">
    <text evidence="2 11">Glycolipid biosynthesis; glycosylphosphatidylinositol-anchor biosynthesis.</text>
</comment>
<dbReference type="OrthoDB" id="10252502at2759"/>
<dbReference type="PANTHER" id="PTHR12468:SF2">
    <property type="entry name" value="GPI MANNOSYLTRANSFERASE 2"/>
    <property type="match status" value="1"/>
</dbReference>
<evidence type="ECO:0000256" key="6">
    <source>
        <dbReference type="ARBA" id="ARBA00022679"/>
    </source>
</evidence>
<dbReference type="InterPro" id="IPR007315">
    <property type="entry name" value="PIG-V/Gpi18"/>
</dbReference>
<evidence type="ECO:0000256" key="1">
    <source>
        <dbReference type="ARBA" id="ARBA00004477"/>
    </source>
</evidence>
<evidence type="ECO:0000256" key="5">
    <source>
        <dbReference type="ARBA" id="ARBA00022676"/>
    </source>
</evidence>
<comment type="similarity">
    <text evidence="3 11">Belongs to the PIGV family.</text>
</comment>
<dbReference type="EC" id="2.4.1.-" evidence="11"/>
<feature type="transmembrane region" description="Helical" evidence="11">
    <location>
        <begin position="148"/>
        <end position="179"/>
    </location>
</feature>
<feature type="transmembrane region" description="Helical" evidence="11">
    <location>
        <begin position="12"/>
        <end position="31"/>
    </location>
</feature>
<feature type="transmembrane region" description="Helical" evidence="11">
    <location>
        <begin position="330"/>
        <end position="351"/>
    </location>
</feature>
<comment type="caution">
    <text evidence="12">The sequence shown here is derived from an EMBL/GenBank/DDBJ whole genome shotgun (WGS) entry which is preliminary data.</text>
</comment>
<dbReference type="GO" id="GO:0000009">
    <property type="term" value="F:alpha-1,6-mannosyltransferase activity"/>
    <property type="evidence" value="ECO:0007669"/>
    <property type="project" value="InterPro"/>
</dbReference>
<dbReference type="AlphaFoldDB" id="A0A8S3QH75"/>
<feature type="transmembrane region" description="Helical" evidence="11">
    <location>
        <begin position="110"/>
        <end position="128"/>
    </location>
</feature>
<evidence type="ECO:0000256" key="3">
    <source>
        <dbReference type="ARBA" id="ARBA00008698"/>
    </source>
</evidence>
<evidence type="ECO:0000313" key="13">
    <source>
        <dbReference type="Proteomes" id="UP000683360"/>
    </source>
</evidence>
<reference evidence="12" key="1">
    <citation type="submission" date="2021-03" db="EMBL/GenBank/DDBJ databases">
        <authorList>
            <person name="Bekaert M."/>
        </authorList>
    </citation>
    <scope>NUCLEOTIDE SEQUENCE</scope>
</reference>
<protein>
    <recommendedName>
        <fullName evidence="11">GPI mannosyltransferase 2</fullName>
        <ecNumber evidence="11">2.4.1.-</ecNumber>
    </recommendedName>
</protein>
<feature type="transmembrane region" description="Helical" evidence="11">
    <location>
        <begin position="382"/>
        <end position="402"/>
    </location>
</feature>
<organism evidence="12 13">
    <name type="scientific">Mytilus edulis</name>
    <name type="common">Blue mussel</name>
    <dbReference type="NCBI Taxonomy" id="6550"/>
    <lineage>
        <taxon>Eukaryota</taxon>
        <taxon>Metazoa</taxon>
        <taxon>Spiralia</taxon>
        <taxon>Lophotrochozoa</taxon>
        <taxon>Mollusca</taxon>
        <taxon>Bivalvia</taxon>
        <taxon>Autobranchia</taxon>
        <taxon>Pteriomorphia</taxon>
        <taxon>Mytilida</taxon>
        <taxon>Mytiloidea</taxon>
        <taxon>Mytilidae</taxon>
        <taxon>Mytilinae</taxon>
        <taxon>Mytilus</taxon>
    </lineage>
</organism>
<evidence type="ECO:0000256" key="9">
    <source>
        <dbReference type="ARBA" id="ARBA00022989"/>
    </source>
</evidence>
<keyword evidence="9 11" id="KW-1133">Transmembrane helix</keyword>
<keyword evidence="5 11" id="KW-0328">Glycosyltransferase</keyword>
<dbReference type="GO" id="GO:0006506">
    <property type="term" value="P:GPI anchor biosynthetic process"/>
    <property type="evidence" value="ECO:0007669"/>
    <property type="project" value="UniProtKB-KW"/>
</dbReference>
<proteinExistence type="inferred from homology"/>
<keyword evidence="6 11" id="KW-0808">Transferase</keyword>
<feature type="transmembrane region" description="Helical" evidence="11">
    <location>
        <begin position="243"/>
        <end position="263"/>
    </location>
</feature>
<dbReference type="EMBL" id="CAJPWZ010000469">
    <property type="protein sequence ID" value="CAG2194064.1"/>
    <property type="molecule type" value="Genomic_DNA"/>
</dbReference>
<dbReference type="PANTHER" id="PTHR12468">
    <property type="entry name" value="GPI MANNOSYLTRANSFERASE 2"/>
    <property type="match status" value="1"/>
</dbReference>
<comment type="caution">
    <text evidence="11">Lacks conserved residue(s) required for the propagation of feature annotation.</text>
</comment>
<evidence type="ECO:0000256" key="10">
    <source>
        <dbReference type="ARBA" id="ARBA00023136"/>
    </source>
</evidence>
<dbReference type="GO" id="GO:0004376">
    <property type="term" value="F:GPI mannosyltransferase activity"/>
    <property type="evidence" value="ECO:0007669"/>
    <property type="project" value="InterPro"/>
</dbReference>
<comment type="subcellular location">
    <subcellularLocation>
        <location evidence="1 11">Endoplasmic reticulum membrane</location>
        <topology evidence="1 11">Multi-pass membrane protein</topology>
    </subcellularLocation>
</comment>
<keyword evidence="10 11" id="KW-0472">Membrane</keyword>
<sequence length="556" mass="66000">MDAPMNEKLLKYSLLSRLLVFTLQVVFNILIPDHNADVFNPPYDQSKDNPLDTCVHYILGGFIRWDGVYFLHVAEHGYIYENSLAFFPLFPWCVRILANSLCLPMQFVMQYRTVLIVSGFIFNFYIFLKTTNVLYRLSKSILKSESLAYKAALLFCFNPASIFMSAFYSEILFAYLTFYSMLKFEERKRNHSVMLSSLSCLSRSNGLLTAGFELHKRCQNIVIHLLYSKKDFISKISLILTEILKVMIYLILILLPFLIYQFYISDLFCNQSGKWKIPEFLIQYGRQRSYNLVNETNFDWCKNRIPFAYSHVQNTHWNVGFLRYYEFRQIPNFILALPVSVLSVSSVIYYYRHNRRRCLTLGLIPEKDIKDSEKNGFMNKRMLPYIAYLLFITVFGWFFIHIQVLTRMVFSSSPVVYWYAAIVISTDHHAKHIKTSYKKHSKTHITDEIIKELYILHSKNEFNMERIGHIEEIYAEQDNFMDNPEDWKIEVIECIKGRRLYSFKKKYQKEIDASDENLYDDVDRSELLETIPLFQDMNPKDYIEKEMSLKEIYLKI</sequence>
<name>A0A8S3QH75_MYTED</name>
<evidence type="ECO:0000313" key="12">
    <source>
        <dbReference type="EMBL" id="CAG2194064.1"/>
    </source>
</evidence>
<evidence type="ECO:0000256" key="11">
    <source>
        <dbReference type="RuleBase" id="RU363112"/>
    </source>
</evidence>
<comment type="function">
    <text evidence="11">Mannosyltransferase involved in glycosylphosphatidylinositol-anchor biosynthesis.</text>
</comment>
<evidence type="ECO:0000256" key="2">
    <source>
        <dbReference type="ARBA" id="ARBA00004687"/>
    </source>
</evidence>
<keyword evidence="8 11" id="KW-0256">Endoplasmic reticulum</keyword>
<gene>
    <name evidence="12" type="ORF">MEDL_9127</name>
</gene>
<keyword evidence="13" id="KW-1185">Reference proteome</keyword>
<evidence type="ECO:0000256" key="4">
    <source>
        <dbReference type="ARBA" id="ARBA00022502"/>
    </source>
</evidence>